<evidence type="ECO:0000313" key="2">
    <source>
        <dbReference type="EMBL" id="MFC3106846.1"/>
    </source>
</evidence>
<reference evidence="3" key="1">
    <citation type="journal article" date="2019" name="Int. J. Syst. Evol. Microbiol.">
        <title>The Global Catalogue of Microorganisms (GCM) 10K type strain sequencing project: providing services to taxonomists for standard genome sequencing and annotation.</title>
        <authorList>
            <consortium name="The Broad Institute Genomics Platform"/>
            <consortium name="The Broad Institute Genome Sequencing Center for Infectious Disease"/>
            <person name="Wu L."/>
            <person name="Ma J."/>
        </authorList>
    </citation>
    <scope>NUCLEOTIDE SEQUENCE [LARGE SCALE GENOMIC DNA]</scope>
    <source>
        <strain evidence="3">KCTC 42986</strain>
    </source>
</reference>
<name>A0ABV7EZH7_9BURK</name>
<dbReference type="EMBL" id="JBHRTP010000007">
    <property type="protein sequence ID" value="MFC3106846.1"/>
    <property type="molecule type" value="Genomic_DNA"/>
</dbReference>
<keyword evidence="1" id="KW-1133">Transmembrane helix</keyword>
<dbReference type="RefSeq" id="WP_390322634.1">
    <property type="nucleotide sequence ID" value="NZ_JBHRTP010000007.1"/>
</dbReference>
<evidence type="ECO:0000256" key="1">
    <source>
        <dbReference type="SAM" id="Phobius"/>
    </source>
</evidence>
<keyword evidence="1" id="KW-0472">Membrane</keyword>
<sequence>MWSHVYDPFNNAVLSTLAAAIAVVVMLAALAFSQLKTRQFAGAVVAFH</sequence>
<feature type="transmembrane region" description="Helical" evidence="1">
    <location>
        <begin position="12"/>
        <end position="32"/>
    </location>
</feature>
<keyword evidence="3" id="KW-1185">Reference proteome</keyword>
<comment type="caution">
    <text evidence="2">The sequence shown here is derived from an EMBL/GenBank/DDBJ whole genome shotgun (WGS) entry which is preliminary data.</text>
</comment>
<accession>A0ABV7EZH7</accession>
<proteinExistence type="predicted"/>
<gene>
    <name evidence="2" type="ORF">ACFOFO_02540</name>
</gene>
<organism evidence="2 3">
    <name type="scientific">Undibacterium arcticum</name>
    <dbReference type="NCBI Taxonomy" id="1762892"/>
    <lineage>
        <taxon>Bacteria</taxon>
        <taxon>Pseudomonadati</taxon>
        <taxon>Pseudomonadota</taxon>
        <taxon>Betaproteobacteria</taxon>
        <taxon>Burkholderiales</taxon>
        <taxon>Oxalobacteraceae</taxon>
        <taxon>Undibacterium</taxon>
    </lineage>
</organism>
<evidence type="ECO:0000313" key="3">
    <source>
        <dbReference type="Proteomes" id="UP001595530"/>
    </source>
</evidence>
<keyword evidence="1" id="KW-0812">Transmembrane</keyword>
<protein>
    <submittedName>
        <fullName evidence="2">Uncharacterized protein</fullName>
    </submittedName>
</protein>
<dbReference type="Proteomes" id="UP001595530">
    <property type="component" value="Unassembled WGS sequence"/>
</dbReference>